<keyword evidence="4" id="KW-1185">Reference proteome</keyword>
<reference evidence="3" key="1">
    <citation type="submission" date="2022-01" db="EMBL/GenBank/DDBJ databases">
        <authorList>
            <person name="Braso-Vives M."/>
        </authorList>
    </citation>
    <scope>NUCLEOTIDE SEQUENCE</scope>
</reference>
<evidence type="ECO:0000313" key="3">
    <source>
        <dbReference type="EMBL" id="CAH1244636.1"/>
    </source>
</evidence>
<evidence type="ECO:0000313" key="4">
    <source>
        <dbReference type="Proteomes" id="UP000838412"/>
    </source>
</evidence>
<dbReference type="PANTHER" id="PTHR11852:SF4">
    <property type="entry name" value="LITTLE ELONGATION COMPLEX SUBUNIT 1"/>
    <property type="match status" value="1"/>
</dbReference>
<feature type="non-terminal residue" evidence="3">
    <location>
        <position position="304"/>
    </location>
</feature>
<organism evidence="3 4">
    <name type="scientific">Branchiostoma lanceolatum</name>
    <name type="common">Common lancelet</name>
    <name type="synonym">Amphioxus lanceolatum</name>
    <dbReference type="NCBI Taxonomy" id="7740"/>
    <lineage>
        <taxon>Eukaryota</taxon>
        <taxon>Metazoa</taxon>
        <taxon>Chordata</taxon>
        <taxon>Cephalochordata</taxon>
        <taxon>Leptocardii</taxon>
        <taxon>Amphioxiformes</taxon>
        <taxon>Branchiostomatidae</taxon>
        <taxon>Branchiostoma</taxon>
    </lineage>
</organism>
<feature type="non-terminal residue" evidence="3">
    <location>
        <position position="1"/>
    </location>
</feature>
<dbReference type="Proteomes" id="UP000838412">
    <property type="component" value="Chromosome 14"/>
</dbReference>
<gene>
    <name evidence="3" type="primary">ICE1</name>
    <name evidence="3" type="ORF">BLAG_LOCUS7228</name>
</gene>
<dbReference type="PANTHER" id="PTHR11852">
    <property type="entry name" value="PLATELET-ACTIVATING FACTOR ACETYLHYDROLASE"/>
    <property type="match status" value="1"/>
</dbReference>
<protein>
    <submittedName>
        <fullName evidence="3">ICE1 protein</fullName>
    </submittedName>
</protein>
<keyword evidence="1" id="KW-0175">Coiled coil</keyword>
<dbReference type="AlphaFoldDB" id="A0A8K0E9I4"/>
<feature type="compositionally biased region" description="Polar residues" evidence="2">
    <location>
        <begin position="267"/>
        <end position="276"/>
    </location>
</feature>
<feature type="region of interest" description="Disordered" evidence="2">
    <location>
        <begin position="250"/>
        <end position="282"/>
    </location>
</feature>
<feature type="coiled-coil region" evidence="1">
    <location>
        <begin position="73"/>
        <end position="234"/>
    </location>
</feature>
<name>A0A8K0E9I4_BRALA</name>
<accession>A0A8K0E9I4</accession>
<evidence type="ECO:0000256" key="1">
    <source>
        <dbReference type="SAM" id="Coils"/>
    </source>
</evidence>
<dbReference type="OrthoDB" id="2238957at2759"/>
<evidence type="ECO:0000256" key="2">
    <source>
        <dbReference type="SAM" id="MobiDB-lite"/>
    </source>
</evidence>
<sequence>MSEDVGVSNGDTGGAMPGLEVPNWCEGCAGCQALRKELQDKEAEHKRVWLAVKQRVISTDLLLKQNAEYKARYNAKAQDILKYRQKIEEATRQLVSTERHCETLQMQLDSALKEMEPLKKRKQELEESQQKCKEEVEEARDRIRASEGLCQQYREVIKKFEDEEAEREANNSSEKKVSAAKLQEDLTRVKADLTLEKRKNRGLERELDRAKVMMEGLREQISNVQQQAGAATHNYTSVITPAKQPRISRITRTRTPKRNPLPPASAMSCSNTPNATSDEEEMDWSNVANRGVLSPVMPLSPLSP</sequence>
<proteinExistence type="predicted"/>
<dbReference type="EMBL" id="OV696699">
    <property type="protein sequence ID" value="CAH1244636.1"/>
    <property type="molecule type" value="Genomic_DNA"/>
</dbReference>